<dbReference type="InterPro" id="IPR025066">
    <property type="entry name" value="CCDC174-like"/>
</dbReference>
<dbReference type="GO" id="GO:0005634">
    <property type="term" value="C:nucleus"/>
    <property type="evidence" value="ECO:0007669"/>
    <property type="project" value="TreeGrafter"/>
</dbReference>
<keyword evidence="4" id="KW-1185">Reference proteome</keyword>
<keyword evidence="1" id="KW-0175">Coiled coil</keyword>
<dbReference type="PANTHER" id="PTHR15885">
    <property type="entry name" value="COILED-COIL DOMAIN-CONTAINING PROTEIN 174"/>
    <property type="match status" value="1"/>
</dbReference>
<sequence>MPDADRVAQIEKEHAESNNPLNIHYDHTKEVRTTGAGFYNFSADEETRRAQMEELKTTRKETEQARADAGAVDLRPGEVEGLVGEAQTGIVKSRAMEKRKREIEERRKMVEAKRRKVKPTDDFSQHKAEAQRPEVFVATATDPFAALEAAPKSREEKQKIKCKETTVGEVPNEADAFLARLENDILKRKRK</sequence>
<protein>
    <submittedName>
        <fullName evidence="3">Uncharacterized protein</fullName>
    </submittedName>
</protein>
<feature type="region of interest" description="Disordered" evidence="2">
    <location>
        <begin position="93"/>
        <end position="136"/>
    </location>
</feature>
<dbReference type="AlphaFoldDB" id="A0A9P7UR68"/>
<proteinExistence type="predicted"/>
<gene>
    <name evidence="3" type="ORF">E1B28_011429</name>
</gene>
<evidence type="ECO:0000256" key="1">
    <source>
        <dbReference type="ARBA" id="ARBA00023054"/>
    </source>
</evidence>
<feature type="region of interest" description="Disordered" evidence="2">
    <location>
        <begin position="1"/>
        <end position="21"/>
    </location>
</feature>
<dbReference type="RefSeq" id="XP_043006246.1">
    <property type="nucleotide sequence ID" value="XM_043156459.1"/>
</dbReference>
<dbReference type="Proteomes" id="UP001049176">
    <property type="component" value="Chromosome 7"/>
</dbReference>
<organism evidence="3 4">
    <name type="scientific">Marasmius oreades</name>
    <name type="common">fairy-ring Marasmius</name>
    <dbReference type="NCBI Taxonomy" id="181124"/>
    <lineage>
        <taxon>Eukaryota</taxon>
        <taxon>Fungi</taxon>
        <taxon>Dikarya</taxon>
        <taxon>Basidiomycota</taxon>
        <taxon>Agaricomycotina</taxon>
        <taxon>Agaricomycetes</taxon>
        <taxon>Agaricomycetidae</taxon>
        <taxon>Agaricales</taxon>
        <taxon>Marasmiineae</taxon>
        <taxon>Marasmiaceae</taxon>
        <taxon>Marasmius</taxon>
    </lineage>
</organism>
<dbReference type="GeneID" id="66080504"/>
<name>A0A9P7UR68_9AGAR</name>
<evidence type="ECO:0000313" key="4">
    <source>
        <dbReference type="Proteomes" id="UP001049176"/>
    </source>
</evidence>
<dbReference type="KEGG" id="more:E1B28_011429"/>
<dbReference type="EMBL" id="CM032187">
    <property type="protein sequence ID" value="KAG7089776.1"/>
    <property type="molecule type" value="Genomic_DNA"/>
</dbReference>
<reference evidence="3" key="1">
    <citation type="journal article" date="2021" name="Genome Biol. Evol.">
        <title>The assembled and annotated genome of the fairy-ring fungus Marasmius oreades.</title>
        <authorList>
            <person name="Hiltunen M."/>
            <person name="Ament-Velasquez S.L."/>
            <person name="Johannesson H."/>
        </authorList>
    </citation>
    <scope>NUCLEOTIDE SEQUENCE</scope>
    <source>
        <strain evidence="3">03SP1</strain>
    </source>
</reference>
<comment type="caution">
    <text evidence="3">The sequence shown here is derived from an EMBL/GenBank/DDBJ whole genome shotgun (WGS) entry which is preliminary data.</text>
</comment>
<dbReference type="Pfam" id="PF13300">
    <property type="entry name" value="DUF4078"/>
    <property type="match status" value="1"/>
</dbReference>
<evidence type="ECO:0000313" key="3">
    <source>
        <dbReference type="EMBL" id="KAG7089776.1"/>
    </source>
</evidence>
<dbReference type="PANTHER" id="PTHR15885:SF1">
    <property type="entry name" value="COILED-COIL DOMAIN-CONTAINING PROTEIN 174"/>
    <property type="match status" value="1"/>
</dbReference>
<feature type="compositionally biased region" description="Basic and acidic residues" evidence="2">
    <location>
        <begin position="1"/>
        <end position="16"/>
    </location>
</feature>
<evidence type="ECO:0000256" key="2">
    <source>
        <dbReference type="SAM" id="MobiDB-lite"/>
    </source>
</evidence>
<dbReference type="OrthoDB" id="333551at2759"/>
<accession>A0A9P7UR68</accession>
<feature type="compositionally biased region" description="Basic and acidic residues" evidence="2">
    <location>
        <begin position="94"/>
        <end position="132"/>
    </location>
</feature>